<keyword evidence="2" id="KW-1185">Reference proteome</keyword>
<name>A0AAV9ZX83_9AGAR</name>
<gene>
    <name evidence="1" type="ORF">R3P38DRAFT_2448362</name>
</gene>
<dbReference type="EMBL" id="JAWWNJ010000103">
    <property type="protein sequence ID" value="KAK6993235.1"/>
    <property type="molecule type" value="Genomic_DNA"/>
</dbReference>
<sequence>MVKHAESDRSKSKFAKVEEDWVIRAATIYNEGQGSSSGPPLSLQKAIDKAQEEYHAQTGLVLKLAKSRVHRRVHGGRSRQEAADERNWLTPEEVKIVIDFAIEYANRGFALSHKRLKEHVDSILRARLGDKFPAEGVGKQWTARFVSDHPQLRTYWSRALDKSRARAVNPTTKAEYFDLLEEVI</sequence>
<accession>A0AAV9ZX83</accession>
<protein>
    <recommendedName>
        <fullName evidence="3">HTH CENPB-type domain-containing protein</fullName>
    </recommendedName>
</protein>
<organism evidence="1 2">
    <name type="scientific">Favolaschia claudopus</name>
    <dbReference type="NCBI Taxonomy" id="2862362"/>
    <lineage>
        <taxon>Eukaryota</taxon>
        <taxon>Fungi</taxon>
        <taxon>Dikarya</taxon>
        <taxon>Basidiomycota</taxon>
        <taxon>Agaricomycotina</taxon>
        <taxon>Agaricomycetes</taxon>
        <taxon>Agaricomycetidae</taxon>
        <taxon>Agaricales</taxon>
        <taxon>Marasmiineae</taxon>
        <taxon>Mycenaceae</taxon>
        <taxon>Favolaschia</taxon>
    </lineage>
</organism>
<evidence type="ECO:0000313" key="2">
    <source>
        <dbReference type="Proteomes" id="UP001362999"/>
    </source>
</evidence>
<dbReference type="AlphaFoldDB" id="A0AAV9ZX83"/>
<reference evidence="1 2" key="1">
    <citation type="journal article" date="2024" name="J Genomics">
        <title>Draft genome sequencing and assembly of Favolaschia claudopus CIRM-BRFM 2984 isolated from oak limbs.</title>
        <authorList>
            <person name="Navarro D."/>
            <person name="Drula E."/>
            <person name="Chaduli D."/>
            <person name="Cazenave R."/>
            <person name="Ahrendt S."/>
            <person name="Wang J."/>
            <person name="Lipzen A."/>
            <person name="Daum C."/>
            <person name="Barry K."/>
            <person name="Grigoriev I.V."/>
            <person name="Favel A."/>
            <person name="Rosso M.N."/>
            <person name="Martin F."/>
        </authorList>
    </citation>
    <scope>NUCLEOTIDE SEQUENCE [LARGE SCALE GENOMIC DNA]</scope>
    <source>
        <strain evidence="1 2">CIRM-BRFM 2984</strain>
    </source>
</reference>
<proteinExistence type="predicted"/>
<feature type="non-terminal residue" evidence="1">
    <location>
        <position position="184"/>
    </location>
</feature>
<evidence type="ECO:0000313" key="1">
    <source>
        <dbReference type="EMBL" id="KAK6993235.1"/>
    </source>
</evidence>
<comment type="caution">
    <text evidence="1">The sequence shown here is derived from an EMBL/GenBank/DDBJ whole genome shotgun (WGS) entry which is preliminary data.</text>
</comment>
<evidence type="ECO:0008006" key="3">
    <source>
        <dbReference type="Google" id="ProtNLM"/>
    </source>
</evidence>
<dbReference type="Proteomes" id="UP001362999">
    <property type="component" value="Unassembled WGS sequence"/>
</dbReference>